<evidence type="ECO:0000259" key="2">
    <source>
        <dbReference type="Pfam" id="PF06239"/>
    </source>
</evidence>
<keyword evidence="3" id="KW-1185">Reference proteome</keyword>
<evidence type="ECO:0000256" key="1">
    <source>
        <dbReference type="SAM" id="MobiDB-lite"/>
    </source>
</evidence>
<dbReference type="WBParaSite" id="TREG1_14240.2">
    <property type="protein sequence ID" value="TREG1_14240.2"/>
    <property type="gene ID" value="TREG1_14240"/>
</dbReference>
<sequence length="603" mass="69811">MYGRSIFIFSYIFVELSALGHSFCSKRSQKMAHMELIPKFPLLVALRRISTYENRLHRTTPLIPVVSRCASVFSSFRSKFGQQSEKEKPDGCEWVDAVQEIEKSEVLKLKRSDVSMGRTELREWKKRAFLHILEVFIQRSGPTRKGFSAFIQQALAKMPEYEVADDLECYKAVIRIFPTGRMTVTRYLQAEFGHYPRQQQRMIDVLNQMTDNHVLPDDEVGQMIIDVFGWRNHAMQRYRRIMYWMPKLYYSNPWTVPFRIIDDLDQNPIKLGYLIAERICPDRMTEFTVVRMPTASSSHSSIPTAEEPDSMISAQSPEQRALLAYCTKQKSNDRKPTIYLDGPHNVWYRNLQAAYYTLWTEISADRLKREADAVKINQVSKFSATEPWNLKFLKYSKSSHNLVLNDTDTNGTSQSLLPHISLLPIANPVGTEVRLSNSDVSTKYIAMSEPEYDNRWLTIRQSHTYKYLPDNLCQHEQGEGTILAVGIVVPTPDALDNQKKLYDWEVSNNIDHIESKDSINRQRHHERSSLPPVPKPAPSALLRLWLNELHSKNPCFDEATLVIRVPTIIDKQSNFNVDNNISNHDDLHSVDKENDSMMHKSYN</sequence>
<dbReference type="PANTHER" id="PTHR13113">
    <property type="entry name" value="ECSIT EVOLUTIONARILY CONSERVED SIGNALING INTERMEDIATE IN TOLL PATHWAYS"/>
    <property type="match status" value="1"/>
</dbReference>
<dbReference type="InterPro" id="IPR010418">
    <property type="entry name" value="ECSIT"/>
</dbReference>
<reference evidence="3" key="1">
    <citation type="submission" date="2022-06" db="EMBL/GenBank/DDBJ databases">
        <authorList>
            <person name="Berger JAMES D."/>
            <person name="Berger JAMES D."/>
        </authorList>
    </citation>
    <scope>NUCLEOTIDE SEQUENCE [LARGE SCALE GENOMIC DNA]</scope>
</reference>
<feature type="region of interest" description="Disordered" evidence="1">
    <location>
        <begin position="576"/>
        <end position="603"/>
    </location>
</feature>
<dbReference type="InterPro" id="IPR046448">
    <property type="entry name" value="ECSIT_N"/>
</dbReference>
<feature type="domain" description="ECSIT N-terminal" evidence="2">
    <location>
        <begin position="122"/>
        <end position="296"/>
    </location>
</feature>
<name>A0AA85J9C7_TRIRE</name>
<reference evidence="4" key="2">
    <citation type="submission" date="2023-11" db="UniProtKB">
        <authorList>
            <consortium name="WormBaseParasite"/>
        </authorList>
    </citation>
    <scope>IDENTIFICATION</scope>
</reference>
<feature type="region of interest" description="Disordered" evidence="1">
    <location>
        <begin position="515"/>
        <end position="534"/>
    </location>
</feature>
<accession>A0AA85J9C7</accession>
<dbReference type="GO" id="GO:0005739">
    <property type="term" value="C:mitochondrion"/>
    <property type="evidence" value="ECO:0007669"/>
    <property type="project" value="TreeGrafter"/>
</dbReference>
<dbReference type="Pfam" id="PF06239">
    <property type="entry name" value="ECSIT_N"/>
    <property type="match status" value="1"/>
</dbReference>
<organism evidence="3 4">
    <name type="scientific">Trichobilharzia regenti</name>
    <name type="common">Nasal bird schistosome</name>
    <dbReference type="NCBI Taxonomy" id="157069"/>
    <lineage>
        <taxon>Eukaryota</taxon>
        <taxon>Metazoa</taxon>
        <taxon>Spiralia</taxon>
        <taxon>Lophotrochozoa</taxon>
        <taxon>Platyhelminthes</taxon>
        <taxon>Trematoda</taxon>
        <taxon>Digenea</taxon>
        <taxon>Strigeidida</taxon>
        <taxon>Schistosomatoidea</taxon>
        <taxon>Schistosomatidae</taxon>
        <taxon>Trichobilharzia</taxon>
    </lineage>
</organism>
<dbReference type="Proteomes" id="UP000050795">
    <property type="component" value="Unassembled WGS sequence"/>
</dbReference>
<evidence type="ECO:0000313" key="4">
    <source>
        <dbReference type="WBParaSite" id="TREG1_14240.2"/>
    </source>
</evidence>
<dbReference type="PANTHER" id="PTHR13113:SF1">
    <property type="entry name" value="EVOLUTIONARILY CONSERVED SIGNALING INTERMEDIATE IN TOLL PATHWAY, MITOCHONDRIAL"/>
    <property type="match status" value="1"/>
</dbReference>
<dbReference type="GO" id="GO:0045087">
    <property type="term" value="P:innate immune response"/>
    <property type="evidence" value="ECO:0007669"/>
    <property type="project" value="TreeGrafter"/>
</dbReference>
<dbReference type="AlphaFoldDB" id="A0AA85J9C7"/>
<protein>
    <recommendedName>
        <fullName evidence="2">ECSIT N-terminal domain-containing protein</fullName>
    </recommendedName>
</protein>
<evidence type="ECO:0000313" key="3">
    <source>
        <dbReference type="Proteomes" id="UP000050795"/>
    </source>
</evidence>
<proteinExistence type="predicted"/>
<feature type="compositionally biased region" description="Basic and acidic residues" evidence="1">
    <location>
        <begin position="583"/>
        <end position="603"/>
    </location>
</feature>
<dbReference type="GO" id="GO:0007178">
    <property type="term" value="P:cell surface receptor protein serine/threonine kinase signaling pathway"/>
    <property type="evidence" value="ECO:0007669"/>
    <property type="project" value="TreeGrafter"/>
</dbReference>